<dbReference type="Proteomes" id="UP000504607">
    <property type="component" value="Chromosome 9"/>
</dbReference>
<organism evidence="2 3">
    <name type="scientific">Elaeis guineensis var. tenera</name>
    <name type="common">Oil palm</name>
    <dbReference type="NCBI Taxonomy" id="51953"/>
    <lineage>
        <taxon>Eukaryota</taxon>
        <taxon>Viridiplantae</taxon>
        <taxon>Streptophyta</taxon>
        <taxon>Embryophyta</taxon>
        <taxon>Tracheophyta</taxon>
        <taxon>Spermatophyta</taxon>
        <taxon>Magnoliopsida</taxon>
        <taxon>Liliopsida</taxon>
        <taxon>Arecaceae</taxon>
        <taxon>Arecoideae</taxon>
        <taxon>Cocoseae</taxon>
        <taxon>Elaeidinae</taxon>
        <taxon>Elaeis</taxon>
    </lineage>
</organism>
<dbReference type="PANTHER" id="PTHR46609">
    <property type="entry name" value="EXONUCLEASE, PHAGE-TYPE/RECB, C-TERMINAL DOMAIN-CONTAINING PROTEIN"/>
    <property type="match status" value="1"/>
</dbReference>
<dbReference type="Gene3D" id="3.90.320.10">
    <property type="match status" value="1"/>
</dbReference>
<dbReference type="NCBIfam" id="TIGR03033">
    <property type="entry name" value="phage_rel_nuc"/>
    <property type="match status" value="1"/>
</dbReference>
<dbReference type="GeneID" id="105051359"/>
<name>A0A6I9RPZ8_ELAGV</name>
<dbReference type="RefSeq" id="XP_010930050.1">
    <property type="nucleotide sequence ID" value="XM_010931748.2"/>
</dbReference>
<dbReference type="InterPro" id="IPR011335">
    <property type="entry name" value="Restrct_endonuc-II-like"/>
</dbReference>
<dbReference type="InterPro" id="IPR051703">
    <property type="entry name" value="NF-kappa-B_Signaling_Reg"/>
</dbReference>
<dbReference type="GO" id="GO:0006281">
    <property type="term" value="P:DNA repair"/>
    <property type="evidence" value="ECO:0007669"/>
    <property type="project" value="UniProtKB-ARBA"/>
</dbReference>
<dbReference type="InParanoid" id="A0A6I9RPZ8"/>
<evidence type="ECO:0000259" key="1">
    <source>
        <dbReference type="Pfam" id="PF09588"/>
    </source>
</evidence>
<dbReference type="PANTHER" id="PTHR46609:SF6">
    <property type="entry name" value="EXONUCLEASE, PHAGE-TYPE_RECB, C-TERMINAL DOMAIN-CONTAINING PROTEIN-RELATED"/>
    <property type="match status" value="1"/>
</dbReference>
<keyword evidence="2" id="KW-1185">Reference proteome</keyword>
<dbReference type="Pfam" id="PF09588">
    <property type="entry name" value="YqaJ"/>
    <property type="match status" value="1"/>
</dbReference>
<proteinExistence type="predicted"/>
<dbReference type="OrthoDB" id="421276at2759"/>
<dbReference type="CDD" id="cd22343">
    <property type="entry name" value="PDDEXK_lambda_exonuclease-like"/>
    <property type="match status" value="1"/>
</dbReference>
<sequence>MRLMFAPPPGRYSYVSRSNPAHVFVCIPLRRGSPIVPAWAAAKGASGFMMQRSGTPWRPSVHDFVRTLQPKRITSSIRPPLAAMTHACLAHSGFLPARKNFEGYIARTCTAPSSQVSQPLSPMILSTPSSLVVSAHLTSTDAPQRSEEWFALRKDKLTTSTFSTALGFWKGNRRSVLWYEKVFAPEAICLEVAAKAAMNWGVLQEPAAIEQYKSITGRDVGLLGFAIHADASYGWLGASPDGLLGCHPDGGILEVKCPYNKGKPELGLPWQAMPYYYMPQVQGQMEIMDRDWVDLYCWTPNGSSLFRVFRDRAYWELMHGVLRDFWWGSVVPAREALLMGREADAKAYEPKQKHELTGLMIGRSRKLAAEARLLCRDIGGHVEFFR</sequence>
<dbReference type="InterPro" id="IPR019080">
    <property type="entry name" value="YqaJ_viral_recombinase"/>
</dbReference>
<evidence type="ECO:0000313" key="2">
    <source>
        <dbReference type="Proteomes" id="UP000504607"/>
    </source>
</evidence>
<gene>
    <name evidence="3" type="primary">LOC105051359</name>
</gene>
<accession>A0A6I9RPZ8</accession>
<dbReference type="FunCoup" id="A0A6I9RPZ8">
    <property type="interactions" value="527"/>
</dbReference>
<dbReference type="SUPFAM" id="SSF52980">
    <property type="entry name" value="Restriction endonuclease-like"/>
    <property type="match status" value="1"/>
</dbReference>
<reference evidence="3" key="1">
    <citation type="submission" date="2025-08" db="UniProtKB">
        <authorList>
            <consortium name="RefSeq"/>
        </authorList>
    </citation>
    <scope>IDENTIFICATION</scope>
</reference>
<evidence type="ECO:0000313" key="3">
    <source>
        <dbReference type="RefSeq" id="XP_010930050.1"/>
    </source>
</evidence>
<dbReference type="KEGG" id="egu:105051359"/>
<feature type="domain" description="YqaJ viral recombinase" evidence="1">
    <location>
        <begin position="148"/>
        <end position="287"/>
    </location>
</feature>
<dbReference type="InterPro" id="IPR011604">
    <property type="entry name" value="PDDEXK-like_dom_sf"/>
</dbReference>
<dbReference type="InterPro" id="IPR017482">
    <property type="entry name" value="Lambda-type_endonuclease"/>
</dbReference>
<dbReference type="AlphaFoldDB" id="A0A6I9RPZ8"/>
<protein>
    <submittedName>
        <fullName evidence="3">Uncharacterized protein LOC105051359 isoform X1</fullName>
    </submittedName>
</protein>